<organism evidence="2 3">
    <name type="scientific">Rhododendron simsii</name>
    <name type="common">Sims's rhododendron</name>
    <dbReference type="NCBI Taxonomy" id="118357"/>
    <lineage>
        <taxon>Eukaryota</taxon>
        <taxon>Viridiplantae</taxon>
        <taxon>Streptophyta</taxon>
        <taxon>Embryophyta</taxon>
        <taxon>Tracheophyta</taxon>
        <taxon>Spermatophyta</taxon>
        <taxon>Magnoliopsida</taxon>
        <taxon>eudicotyledons</taxon>
        <taxon>Gunneridae</taxon>
        <taxon>Pentapetalae</taxon>
        <taxon>asterids</taxon>
        <taxon>Ericales</taxon>
        <taxon>Ericaceae</taxon>
        <taxon>Ericoideae</taxon>
        <taxon>Rhodoreae</taxon>
        <taxon>Rhododendron</taxon>
    </lineage>
</organism>
<feature type="domain" description="F-box" evidence="1">
    <location>
        <begin position="20"/>
        <end position="55"/>
    </location>
</feature>
<dbReference type="InterPro" id="IPR001810">
    <property type="entry name" value="F-box_dom"/>
</dbReference>
<evidence type="ECO:0000259" key="1">
    <source>
        <dbReference type="Pfam" id="PF12937"/>
    </source>
</evidence>
<dbReference type="AlphaFoldDB" id="A0A834L659"/>
<dbReference type="PANTHER" id="PTHR31215">
    <property type="entry name" value="OS05G0510400 PROTEIN-RELATED"/>
    <property type="match status" value="1"/>
</dbReference>
<proteinExistence type="predicted"/>
<reference evidence="2" key="1">
    <citation type="submission" date="2019-11" db="EMBL/GenBank/DDBJ databases">
        <authorList>
            <person name="Liu Y."/>
            <person name="Hou J."/>
            <person name="Li T.-Q."/>
            <person name="Guan C.-H."/>
            <person name="Wu X."/>
            <person name="Wu H.-Z."/>
            <person name="Ling F."/>
            <person name="Zhang R."/>
            <person name="Shi X.-G."/>
            <person name="Ren J.-P."/>
            <person name="Chen E.-F."/>
            <person name="Sun J.-M."/>
        </authorList>
    </citation>
    <scope>NUCLEOTIDE SEQUENCE</scope>
    <source>
        <strain evidence="2">Adult_tree_wgs_1</strain>
        <tissue evidence="2">Leaves</tissue>
    </source>
</reference>
<evidence type="ECO:0000313" key="3">
    <source>
        <dbReference type="Proteomes" id="UP000626092"/>
    </source>
</evidence>
<accession>A0A834L659</accession>
<dbReference type="EMBL" id="WJXA01000013">
    <property type="protein sequence ID" value="KAF7120101.1"/>
    <property type="molecule type" value="Genomic_DNA"/>
</dbReference>
<dbReference type="OrthoDB" id="812961at2759"/>
<sequence length="560" mass="63198">MSIEQWAKKKKEEAGAENWFQRLPDDVVLHIFGKLSDVKWLCRCFVVAKRFSSLIPLVQTVSFVTKTWNSVFSIEEGDLQATIFLGKFSEFFTNNFKLAHLPSPRLNFHDVVFHLKRIESLNIELPSHCNADNDSVFKWGANFTTHIPESFTFLYAASLSKTDEEKDRKETENEIAEDELVRRVNLALDCFKNAVLRSGILSCAVQTCSMLQSITITDSENKGVKLCLAGEKLVQYRNTLEVSPTISPENFGEWAPENTRGGYVPVLQLPISGFVMKGVTIVDFNMFAFDDTSMLDAFAEEKGVFSEAVCLKFHVVIIGKSRGPLRKSLISPSKNCKEKYRGTSKRLVLKQNNTRETSNVAHSSILLGWFHQPIGAEEALDVIIIPQATCPQSVLFCNISRFDEESLSLREEKTFELVRPGCFDFLRELSADRSNQSNDFMASLRGKGMECSLLQNKWWTLATKVPIMEIKTIVEWIEQIYGKNKSIANEFPVDFGAIREGKPVNPVIYRSSLSLSDCIAVSWEQKVIEQAVMRKFDSLGAEDTVTHGAVQMEKMVGAQV</sequence>
<dbReference type="Pfam" id="PF12937">
    <property type="entry name" value="F-box-like"/>
    <property type="match status" value="1"/>
</dbReference>
<dbReference type="Proteomes" id="UP000626092">
    <property type="component" value="Unassembled WGS sequence"/>
</dbReference>
<name>A0A834L659_RHOSS</name>
<keyword evidence="3" id="KW-1185">Reference proteome</keyword>
<dbReference type="SUPFAM" id="SSF81383">
    <property type="entry name" value="F-box domain"/>
    <property type="match status" value="1"/>
</dbReference>
<evidence type="ECO:0000313" key="2">
    <source>
        <dbReference type="EMBL" id="KAF7120101.1"/>
    </source>
</evidence>
<protein>
    <recommendedName>
        <fullName evidence="1">F-box domain-containing protein</fullName>
    </recommendedName>
</protein>
<comment type="caution">
    <text evidence="2">The sequence shown here is derived from an EMBL/GenBank/DDBJ whole genome shotgun (WGS) entry which is preliminary data.</text>
</comment>
<gene>
    <name evidence="2" type="ORF">RHSIM_Rhsim13G0214100</name>
</gene>
<dbReference type="InterPro" id="IPR036047">
    <property type="entry name" value="F-box-like_dom_sf"/>
</dbReference>
<dbReference type="InterPro" id="IPR044809">
    <property type="entry name" value="AUF1-like"/>
</dbReference>